<evidence type="ECO:0000256" key="1">
    <source>
        <dbReference type="SAM" id="MobiDB-lite"/>
    </source>
</evidence>
<gene>
    <name evidence="2" type="ORF">THAR02_08669</name>
</gene>
<feature type="region of interest" description="Disordered" evidence="1">
    <location>
        <begin position="82"/>
        <end position="103"/>
    </location>
</feature>
<dbReference type="EMBL" id="JOKZ01000344">
    <property type="protein sequence ID" value="KKO99240.1"/>
    <property type="molecule type" value="Genomic_DNA"/>
</dbReference>
<proteinExistence type="predicted"/>
<accession>A0A0F9X1Y5</accession>
<dbReference type="AlphaFoldDB" id="A0A0F9X1Y5"/>
<dbReference type="Proteomes" id="UP000034112">
    <property type="component" value="Unassembled WGS sequence"/>
</dbReference>
<dbReference type="OrthoDB" id="10566188at2759"/>
<evidence type="ECO:0000313" key="3">
    <source>
        <dbReference type="Proteomes" id="UP000034112"/>
    </source>
</evidence>
<protein>
    <submittedName>
        <fullName evidence="2">Uncharacterized protein</fullName>
    </submittedName>
</protein>
<name>A0A0F9X1Y5_TRIHA</name>
<sequence length="103" mass="11479">MRADWRVVLLQFGWSRSSNGDDKSSRVFLFVRRGPHTRPHHTTADSLGAQAQAQAQTVEISLAFGEARPGELLEAAAVARDCGQQQRRRRREGAHGVYEGRGH</sequence>
<organism evidence="2 3">
    <name type="scientific">Trichoderma harzianum</name>
    <name type="common">Hypocrea lixii</name>
    <dbReference type="NCBI Taxonomy" id="5544"/>
    <lineage>
        <taxon>Eukaryota</taxon>
        <taxon>Fungi</taxon>
        <taxon>Dikarya</taxon>
        <taxon>Ascomycota</taxon>
        <taxon>Pezizomycotina</taxon>
        <taxon>Sordariomycetes</taxon>
        <taxon>Hypocreomycetidae</taxon>
        <taxon>Hypocreales</taxon>
        <taxon>Hypocreaceae</taxon>
        <taxon>Trichoderma</taxon>
    </lineage>
</organism>
<comment type="caution">
    <text evidence="2">The sequence shown here is derived from an EMBL/GenBank/DDBJ whole genome shotgun (WGS) entry which is preliminary data.</text>
</comment>
<reference evidence="3" key="1">
    <citation type="journal article" date="2015" name="Genome Announc.">
        <title>Draft whole-genome sequence of the biocontrol agent Trichoderma harzianum T6776.</title>
        <authorList>
            <person name="Baroncelli R."/>
            <person name="Piaggeschi G."/>
            <person name="Fiorini L."/>
            <person name="Bertolini E."/>
            <person name="Zapparata A."/>
            <person name="Pe M.E."/>
            <person name="Sarrocco S."/>
            <person name="Vannacci G."/>
        </authorList>
    </citation>
    <scope>NUCLEOTIDE SEQUENCE [LARGE SCALE GENOMIC DNA]</scope>
    <source>
        <strain evidence="3">T6776</strain>
    </source>
</reference>
<evidence type="ECO:0000313" key="2">
    <source>
        <dbReference type="EMBL" id="KKO99240.1"/>
    </source>
</evidence>